<feature type="compositionally biased region" description="Basic and acidic residues" evidence="1">
    <location>
        <begin position="1"/>
        <end position="46"/>
    </location>
</feature>
<feature type="region of interest" description="Disordered" evidence="1">
    <location>
        <begin position="1"/>
        <end position="79"/>
    </location>
</feature>
<proteinExistence type="predicted"/>
<organism evidence="2 3">
    <name type="scientific">Jatrophihabitans telluris</name>
    <dbReference type="NCBI Taxonomy" id="2038343"/>
    <lineage>
        <taxon>Bacteria</taxon>
        <taxon>Bacillati</taxon>
        <taxon>Actinomycetota</taxon>
        <taxon>Actinomycetes</taxon>
        <taxon>Jatrophihabitantales</taxon>
        <taxon>Jatrophihabitantaceae</taxon>
        <taxon>Jatrophihabitans</taxon>
    </lineage>
</organism>
<accession>A0ABY4QXQ3</accession>
<reference evidence="2" key="1">
    <citation type="journal article" date="2018" name="Int. J. Syst. Evol. Microbiol.">
        <title>Jatrophihabitans telluris sp. nov., isolated from sediment soil of lava forest wetlands and the emended description of the genus Jatrophihabitans.</title>
        <authorList>
            <person name="Lee K.C."/>
            <person name="Suh M.K."/>
            <person name="Eom M.K."/>
            <person name="Kim K.K."/>
            <person name="Kim J.S."/>
            <person name="Kim D.S."/>
            <person name="Ko S.H."/>
            <person name="Shin Y.K."/>
            <person name="Lee J.S."/>
        </authorList>
    </citation>
    <scope>NUCLEOTIDE SEQUENCE</scope>
    <source>
        <strain evidence="2">N237</strain>
    </source>
</reference>
<feature type="compositionally biased region" description="Basic and acidic residues" evidence="1">
    <location>
        <begin position="69"/>
        <end position="79"/>
    </location>
</feature>
<reference evidence="2" key="2">
    <citation type="submission" date="2022-05" db="EMBL/GenBank/DDBJ databases">
        <authorList>
            <person name="Kim J.-S."/>
            <person name="Lee K."/>
            <person name="Suh M."/>
            <person name="Eom M."/>
            <person name="Kim J.-S."/>
            <person name="Kim D.-S."/>
            <person name="Ko S.-H."/>
            <person name="Shin Y."/>
            <person name="Lee J.-S."/>
        </authorList>
    </citation>
    <scope>NUCLEOTIDE SEQUENCE</scope>
    <source>
        <strain evidence="2">N237</strain>
    </source>
</reference>
<keyword evidence="3" id="KW-1185">Reference proteome</keyword>
<evidence type="ECO:0000256" key="1">
    <source>
        <dbReference type="SAM" id="MobiDB-lite"/>
    </source>
</evidence>
<evidence type="ECO:0008006" key="4">
    <source>
        <dbReference type="Google" id="ProtNLM"/>
    </source>
</evidence>
<dbReference type="Proteomes" id="UP001056336">
    <property type="component" value="Chromosome"/>
</dbReference>
<dbReference type="EMBL" id="CP097332">
    <property type="protein sequence ID" value="UQX88451.1"/>
    <property type="molecule type" value="Genomic_DNA"/>
</dbReference>
<evidence type="ECO:0000313" key="3">
    <source>
        <dbReference type="Proteomes" id="UP001056336"/>
    </source>
</evidence>
<evidence type="ECO:0000313" key="2">
    <source>
        <dbReference type="EMBL" id="UQX88451.1"/>
    </source>
</evidence>
<gene>
    <name evidence="2" type="ORF">M6D93_00250</name>
</gene>
<feature type="compositionally biased region" description="Low complexity" evidence="1">
    <location>
        <begin position="54"/>
        <end position="67"/>
    </location>
</feature>
<protein>
    <recommendedName>
        <fullName evidence="4">Antitoxin</fullName>
    </recommendedName>
</protein>
<sequence>MDAFDKAKDKVEHVVDEVKDRIGHHREDVGTGGHSETDQDGRHGGDESVPQTPGAGAAFGAGAADAIAGDEHRPEPEGI</sequence>
<name>A0ABY4QXQ3_9ACTN</name>
<dbReference type="RefSeq" id="WP_249771961.1">
    <property type="nucleotide sequence ID" value="NZ_CP097332.1"/>
</dbReference>